<name>A0A2H0RDK0_9BACT</name>
<gene>
    <name evidence="3" type="ORF">COV10_04275</name>
</gene>
<dbReference type="Gene3D" id="2.60.40.10">
    <property type="entry name" value="Immunoglobulins"/>
    <property type="match status" value="1"/>
</dbReference>
<protein>
    <submittedName>
        <fullName evidence="3">Uncharacterized protein</fullName>
    </submittedName>
</protein>
<feature type="transmembrane region" description="Helical" evidence="2">
    <location>
        <begin position="47"/>
        <end position="65"/>
    </location>
</feature>
<reference evidence="3 4" key="1">
    <citation type="submission" date="2017-09" db="EMBL/GenBank/DDBJ databases">
        <title>Depth-based differentiation of microbial function through sediment-hosted aquifers and enrichment of novel symbionts in the deep terrestrial subsurface.</title>
        <authorList>
            <person name="Probst A.J."/>
            <person name="Ladd B."/>
            <person name="Jarett J.K."/>
            <person name="Geller-Mcgrath D.E."/>
            <person name="Sieber C.M."/>
            <person name="Emerson J.B."/>
            <person name="Anantharaman K."/>
            <person name="Thomas B.C."/>
            <person name="Malmstrom R."/>
            <person name="Stieglmeier M."/>
            <person name="Klingl A."/>
            <person name="Woyke T."/>
            <person name="Ryan C.M."/>
            <person name="Banfield J.F."/>
        </authorList>
    </citation>
    <scope>NUCLEOTIDE SEQUENCE [LARGE SCALE GENOMIC DNA]</scope>
    <source>
        <strain evidence="3">CG10_big_fil_rev_8_21_14_0_10_51_16</strain>
    </source>
</reference>
<keyword evidence="2" id="KW-0812">Transmembrane</keyword>
<dbReference type="InterPro" id="IPR036365">
    <property type="entry name" value="PGBD-like_sf"/>
</dbReference>
<accession>A0A2H0RDK0</accession>
<keyword evidence="2" id="KW-0472">Membrane</keyword>
<evidence type="ECO:0000256" key="2">
    <source>
        <dbReference type="SAM" id="Phobius"/>
    </source>
</evidence>
<sequence length="706" mass="74331">MIVMLRPDFNRVIARCGVVIFEHGVIYNIALWLAVAYNIINMMMKRLLHVAVFTLITAVVFMWPVENAWAAFGRDLAPGSRGEDVRELQRFLNKFSAQTRVADYAEGSPGQETAYYGSLTANAVLRFQLMPSQAITERDGLFRGATRARISELMARAGASSSILTTAPPAPAVGGSLGVLPWGPEPSTIYQLPPATTPLRLTHFDKTSGTVGSRLLVYGEGLVAGDTILFLDKDPATATSYFSGYAVLLDSPYGLVVSIPAYATFTCPTCTFANKPPPQPLQPGGYFAQAVKSSGQVSNLLNFSVLPEPPAPTPQPPFPGLPQPTPSTGNELSVTGHNPSWPLPGVSGFALSQNEVVSGQTVTLTFARPQAVHSYRVRLDCPSDVKAQTATAQEFCRATNAIKVNASPLTLRFSNSGSFSQSARLEFTAHDASGRVLDGHVRLITVLPSASATIQSGDLSLSIEGVATNGTSLVTLPAGGSLNRTATVRLNGNLTGGPRSVQLALAPLSFSATEAYLTPTTLTLSPGGSATAQLRITPASLGSGLHRVTVSATVGGIQQTQSFALSFGSDTSGGGGLADLALSYNGPTSISRNTTLNAVFSLRESTSNSFPATSVRLALYDPMTQILTGGNVYGYEPQTFTDSQNIIATQDVTVSSGYFQNSLNLGGGFAFSLPGTYRVCASVDQTNLLLESSKINNVACGTVTVF</sequence>
<dbReference type="InterPro" id="IPR013783">
    <property type="entry name" value="Ig-like_fold"/>
</dbReference>
<evidence type="ECO:0000313" key="4">
    <source>
        <dbReference type="Proteomes" id="UP000228767"/>
    </source>
</evidence>
<organism evidence="3 4">
    <name type="scientific">Candidatus Vogelbacteria bacterium CG10_big_fil_rev_8_21_14_0_10_51_16</name>
    <dbReference type="NCBI Taxonomy" id="1975045"/>
    <lineage>
        <taxon>Bacteria</taxon>
        <taxon>Candidatus Vogeliibacteriota</taxon>
    </lineage>
</organism>
<dbReference type="InterPro" id="IPR036366">
    <property type="entry name" value="PGBDSf"/>
</dbReference>
<evidence type="ECO:0000313" key="3">
    <source>
        <dbReference type="EMBL" id="PIR44557.1"/>
    </source>
</evidence>
<feature type="compositionally biased region" description="Pro residues" evidence="1">
    <location>
        <begin position="308"/>
        <end position="325"/>
    </location>
</feature>
<evidence type="ECO:0000256" key="1">
    <source>
        <dbReference type="SAM" id="MobiDB-lite"/>
    </source>
</evidence>
<feature type="region of interest" description="Disordered" evidence="1">
    <location>
        <begin position="308"/>
        <end position="333"/>
    </location>
</feature>
<proteinExistence type="predicted"/>
<dbReference type="Proteomes" id="UP000228767">
    <property type="component" value="Unassembled WGS sequence"/>
</dbReference>
<dbReference type="EMBL" id="PCYI01000027">
    <property type="protein sequence ID" value="PIR44557.1"/>
    <property type="molecule type" value="Genomic_DNA"/>
</dbReference>
<feature type="transmembrane region" description="Helical" evidence="2">
    <location>
        <begin position="12"/>
        <end position="35"/>
    </location>
</feature>
<dbReference type="SUPFAM" id="SSF47090">
    <property type="entry name" value="PGBD-like"/>
    <property type="match status" value="1"/>
</dbReference>
<dbReference type="AlphaFoldDB" id="A0A2H0RDK0"/>
<dbReference type="Gene3D" id="1.10.101.10">
    <property type="entry name" value="PGBD-like superfamily/PGBD"/>
    <property type="match status" value="1"/>
</dbReference>
<keyword evidence="2" id="KW-1133">Transmembrane helix</keyword>
<comment type="caution">
    <text evidence="3">The sequence shown here is derived from an EMBL/GenBank/DDBJ whole genome shotgun (WGS) entry which is preliminary data.</text>
</comment>